<feature type="non-terminal residue" evidence="1">
    <location>
        <position position="1"/>
    </location>
</feature>
<dbReference type="EMBL" id="LSRX01004776">
    <property type="protein sequence ID" value="OLP73783.1"/>
    <property type="molecule type" value="Genomic_DNA"/>
</dbReference>
<organism evidence="1 2">
    <name type="scientific">Symbiodinium microadriaticum</name>
    <name type="common">Dinoflagellate</name>
    <name type="synonym">Zooxanthella microadriatica</name>
    <dbReference type="NCBI Taxonomy" id="2951"/>
    <lineage>
        <taxon>Eukaryota</taxon>
        <taxon>Sar</taxon>
        <taxon>Alveolata</taxon>
        <taxon>Dinophyceae</taxon>
        <taxon>Suessiales</taxon>
        <taxon>Symbiodiniaceae</taxon>
        <taxon>Symbiodinium</taxon>
    </lineage>
</organism>
<dbReference type="Gene3D" id="3.50.30.30">
    <property type="match status" value="1"/>
</dbReference>
<sequence>VDRETSSNTPEDIQKVVMADDGWGNSVQIPSILVSKTEGQLLIDAAKHETVMVELDWNIPRGQAREASKAKGL</sequence>
<dbReference type="Proteomes" id="UP000186817">
    <property type="component" value="Unassembled WGS sequence"/>
</dbReference>
<evidence type="ECO:0000313" key="1">
    <source>
        <dbReference type="EMBL" id="OLP73783.1"/>
    </source>
</evidence>
<keyword evidence="2" id="KW-1185">Reference proteome</keyword>
<dbReference type="OrthoDB" id="10045365at2759"/>
<accession>A0A1Q9BSW1</accession>
<dbReference type="AlphaFoldDB" id="A0A1Q9BSW1"/>
<comment type="caution">
    <text evidence="1">The sequence shown here is derived from an EMBL/GenBank/DDBJ whole genome shotgun (WGS) entry which is preliminary data.</text>
</comment>
<proteinExistence type="predicted"/>
<evidence type="ECO:0000313" key="2">
    <source>
        <dbReference type="Proteomes" id="UP000186817"/>
    </source>
</evidence>
<protein>
    <submittedName>
        <fullName evidence="1">Uncharacterized protein</fullName>
    </submittedName>
</protein>
<name>A0A1Q9BSW1_SYMMI</name>
<gene>
    <name evidence="1" type="ORF">AK812_SmicGene46866</name>
</gene>
<reference evidence="1 2" key="1">
    <citation type="submission" date="2016-02" db="EMBL/GenBank/DDBJ databases">
        <title>Genome analysis of coral dinoflagellate symbionts highlights evolutionary adaptations to a symbiotic lifestyle.</title>
        <authorList>
            <person name="Aranda M."/>
            <person name="Li Y."/>
            <person name="Liew Y.J."/>
            <person name="Baumgarten S."/>
            <person name="Simakov O."/>
            <person name="Wilson M."/>
            <person name="Piel J."/>
            <person name="Ashoor H."/>
            <person name="Bougouffa S."/>
            <person name="Bajic V.B."/>
            <person name="Ryu T."/>
            <person name="Ravasi T."/>
            <person name="Bayer T."/>
            <person name="Micklem G."/>
            <person name="Kim H."/>
            <person name="Bhak J."/>
            <person name="Lajeunesse T.C."/>
            <person name="Voolstra C.R."/>
        </authorList>
    </citation>
    <scope>NUCLEOTIDE SEQUENCE [LARGE SCALE GENOMIC DNA]</scope>
    <source>
        <strain evidence="1 2">CCMP2467</strain>
    </source>
</reference>